<reference evidence="12 13" key="1">
    <citation type="submission" date="2020-11" db="EMBL/GenBank/DDBJ databases">
        <title>WGS of Herminiimonas contaminans strain Marseille-Q4544 isolated from planarians Schmidtea mediterranea.</title>
        <authorList>
            <person name="Kangale L."/>
        </authorList>
    </citation>
    <scope>NUCLEOTIDE SEQUENCE [LARGE SCALE GENOMIC DNA]</scope>
    <source>
        <strain evidence="12 13">Marseille-Q4544</strain>
    </source>
</reference>
<evidence type="ECO:0000256" key="5">
    <source>
        <dbReference type="ARBA" id="ARBA00022692"/>
    </source>
</evidence>
<dbReference type="Proteomes" id="UP000657372">
    <property type="component" value="Unassembled WGS sequence"/>
</dbReference>
<dbReference type="InterPro" id="IPR035919">
    <property type="entry name" value="EAL_sf"/>
</dbReference>
<name>A0ABS0ET41_9BURK</name>
<dbReference type="SUPFAM" id="SSF141868">
    <property type="entry name" value="EAL domain-like"/>
    <property type="match status" value="1"/>
</dbReference>
<dbReference type="PROSITE" id="PS50883">
    <property type="entry name" value="EAL"/>
    <property type="match status" value="1"/>
</dbReference>
<feature type="transmembrane region" description="Helical" evidence="10">
    <location>
        <begin position="233"/>
        <end position="254"/>
    </location>
</feature>
<dbReference type="PANTHER" id="PTHR33121">
    <property type="entry name" value="CYCLIC DI-GMP PHOSPHODIESTERASE PDEF"/>
    <property type="match status" value="1"/>
</dbReference>
<evidence type="ECO:0000256" key="3">
    <source>
        <dbReference type="ARBA" id="ARBA00022475"/>
    </source>
</evidence>
<evidence type="ECO:0000256" key="7">
    <source>
        <dbReference type="ARBA" id="ARBA00022989"/>
    </source>
</evidence>
<feature type="domain" description="EAL" evidence="11">
    <location>
        <begin position="258"/>
        <end position="510"/>
    </location>
</feature>
<keyword evidence="6" id="KW-0378">Hydrolase</keyword>
<evidence type="ECO:0000256" key="6">
    <source>
        <dbReference type="ARBA" id="ARBA00022801"/>
    </source>
</evidence>
<evidence type="ECO:0000256" key="4">
    <source>
        <dbReference type="ARBA" id="ARBA00022636"/>
    </source>
</evidence>
<keyword evidence="8 10" id="KW-0472">Membrane</keyword>
<dbReference type="PANTHER" id="PTHR33121:SF79">
    <property type="entry name" value="CYCLIC DI-GMP PHOSPHODIESTERASE PDED-RELATED"/>
    <property type="match status" value="1"/>
</dbReference>
<dbReference type="Pfam" id="PF00563">
    <property type="entry name" value="EAL"/>
    <property type="match status" value="1"/>
</dbReference>
<comment type="caution">
    <text evidence="12">The sequence shown here is derived from an EMBL/GenBank/DDBJ whole genome shotgun (WGS) entry which is preliminary data.</text>
</comment>
<sequence>MSRAKIIVIATMLAVLGALLPISATLYLSWQRASDIESARLLTIAQRGIERARISLGDAERALQAAHQLTSPPCSTTHIRQMRLIEMNTRSIEDIGYFSNGLLKCTPAGLILREVRQTPIEFTTDNGLAISTNIIPEVNGGNGMIGISAQAYKVLIDPARFADIILNPEVQLVTATRNGKLLGSLHDPDPELVQQLLAGKRIPYASKVLHDKDLIAVVIEPDSGIAAQTGREMIVLLPLGLLMAAFMVGLVVWVSRKRLSPLGELKLGVDKHEFIVHYQPLIELKTGLCVGAEALVRWQRPDGSMTRPDLFIPLAEESGLILPITDQVVTEVIRDMRHVLQADRTLHIAINISAQDIKTGRVLNVVQAALKGTDIQPQQIWLEATERGFMDIEAARTTINTAREMGHAVAIDDFGTGYSSLSYLQGLPLDTLKIDKSFIDTVDTESATSSVTPYIIEMAKALKLQIVAEGVETQAQADYLLAHDVDFGQGWLFSKALTAHEFIAYYQANRAQHQDPH</sequence>
<dbReference type="InterPro" id="IPR001633">
    <property type="entry name" value="EAL_dom"/>
</dbReference>
<evidence type="ECO:0000256" key="9">
    <source>
        <dbReference type="ARBA" id="ARBA00034290"/>
    </source>
</evidence>
<evidence type="ECO:0000256" key="8">
    <source>
        <dbReference type="ARBA" id="ARBA00023136"/>
    </source>
</evidence>
<gene>
    <name evidence="12" type="ORF">IXC47_10095</name>
</gene>
<comment type="catalytic activity">
    <reaction evidence="9">
        <text>3',3'-c-di-GMP + H2O = 5'-phosphoguanylyl(3'-&gt;5')guanosine + H(+)</text>
        <dbReference type="Rhea" id="RHEA:24902"/>
        <dbReference type="ChEBI" id="CHEBI:15377"/>
        <dbReference type="ChEBI" id="CHEBI:15378"/>
        <dbReference type="ChEBI" id="CHEBI:58754"/>
        <dbReference type="ChEBI" id="CHEBI:58805"/>
        <dbReference type="EC" id="3.1.4.52"/>
    </reaction>
</comment>
<dbReference type="InterPro" id="IPR050706">
    <property type="entry name" value="Cyclic-di-GMP_PDE-like"/>
</dbReference>
<accession>A0ABS0ET41</accession>
<protein>
    <recommendedName>
        <fullName evidence="2">cyclic-guanylate-specific phosphodiesterase</fullName>
        <ecNumber evidence="2">3.1.4.52</ecNumber>
    </recommendedName>
</protein>
<evidence type="ECO:0000259" key="11">
    <source>
        <dbReference type="PROSITE" id="PS50883"/>
    </source>
</evidence>
<organism evidence="12 13">
    <name type="scientific">Herminiimonas contaminans</name>
    <dbReference type="NCBI Taxonomy" id="1111140"/>
    <lineage>
        <taxon>Bacteria</taxon>
        <taxon>Pseudomonadati</taxon>
        <taxon>Pseudomonadota</taxon>
        <taxon>Betaproteobacteria</taxon>
        <taxon>Burkholderiales</taxon>
        <taxon>Oxalobacteraceae</taxon>
        <taxon>Herminiimonas</taxon>
    </lineage>
</organism>
<keyword evidence="3" id="KW-1003">Cell membrane</keyword>
<evidence type="ECO:0000313" key="12">
    <source>
        <dbReference type="EMBL" id="MBF8178032.1"/>
    </source>
</evidence>
<keyword evidence="4" id="KW-0973">c-di-GMP</keyword>
<dbReference type="SMART" id="SM00052">
    <property type="entry name" value="EAL"/>
    <property type="match status" value="1"/>
</dbReference>
<evidence type="ECO:0000256" key="10">
    <source>
        <dbReference type="SAM" id="Phobius"/>
    </source>
</evidence>
<dbReference type="EC" id="3.1.4.52" evidence="2"/>
<evidence type="ECO:0000313" key="13">
    <source>
        <dbReference type="Proteomes" id="UP000657372"/>
    </source>
</evidence>
<evidence type="ECO:0000256" key="1">
    <source>
        <dbReference type="ARBA" id="ARBA00004651"/>
    </source>
</evidence>
<keyword evidence="5 10" id="KW-0812">Transmembrane</keyword>
<dbReference type="CDD" id="cd01948">
    <property type="entry name" value="EAL"/>
    <property type="match status" value="1"/>
</dbReference>
<keyword evidence="13" id="KW-1185">Reference proteome</keyword>
<dbReference type="Gene3D" id="3.20.20.450">
    <property type="entry name" value="EAL domain"/>
    <property type="match status" value="1"/>
</dbReference>
<evidence type="ECO:0000256" key="2">
    <source>
        <dbReference type="ARBA" id="ARBA00012282"/>
    </source>
</evidence>
<dbReference type="Pfam" id="PF12792">
    <property type="entry name" value="CSS-motif"/>
    <property type="match status" value="1"/>
</dbReference>
<proteinExistence type="predicted"/>
<keyword evidence="7 10" id="KW-1133">Transmembrane helix</keyword>
<feature type="transmembrane region" description="Helical" evidence="10">
    <location>
        <begin position="6"/>
        <end position="30"/>
    </location>
</feature>
<dbReference type="InterPro" id="IPR024744">
    <property type="entry name" value="CSS-motif_dom"/>
</dbReference>
<dbReference type="EMBL" id="JADOEL010000006">
    <property type="protein sequence ID" value="MBF8178032.1"/>
    <property type="molecule type" value="Genomic_DNA"/>
</dbReference>
<comment type="subcellular location">
    <subcellularLocation>
        <location evidence="1">Cell membrane</location>
        <topology evidence="1">Multi-pass membrane protein</topology>
    </subcellularLocation>
</comment>